<evidence type="ECO:0000313" key="3">
    <source>
        <dbReference type="Proteomes" id="UP000774130"/>
    </source>
</evidence>
<dbReference type="Pfam" id="PF13460">
    <property type="entry name" value="NAD_binding_10"/>
    <property type="match status" value="1"/>
</dbReference>
<sequence>MKIAVIGATGHAGSLILKEALARHLDVTAIVRSPEKLASDVPFVKKDLFDLTKEDLLAFDVVIDAFRAPSGHEELHQTSLQHLIDLLSGTETRLLVIGGTSSLFMDDAKTERMIDLSDPNAGYYPTAYNMYKAFLELKDSKNLHWTYISPASYFVPNGERTGKYTLSDDRMLTDANGDSMISMADYAIAMVDEAVNNTHPNQHISVVTI</sequence>
<gene>
    <name evidence="2" type="ORF">KUA55_01760</name>
</gene>
<dbReference type="PANTHER" id="PTHR43355">
    <property type="entry name" value="FLAVIN REDUCTASE (NADPH)"/>
    <property type="match status" value="1"/>
</dbReference>
<reference evidence="2 3" key="1">
    <citation type="submission" date="2021-06" db="EMBL/GenBank/DDBJ databases">
        <title>Enterococcus alishanensis sp. nov., a novel lactic acid bacterium isolated from fresh coffee beans.</title>
        <authorList>
            <person name="Chen Y.-S."/>
        </authorList>
    </citation>
    <scope>NUCLEOTIDE SEQUENCE [LARGE SCALE GENOMIC DNA]</scope>
    <source>
        <strain evidence="2 3">ALS3</strain>
    </source>
</reference>
<keyword evidence="3" id="KW-1185">Reference proteome</keyword>
<evidence type="ECO:0000313" key="2">
    <source>
        <dbReference type="EMBL" id="MBV7389389.1"/>
    </source>
</evidence>
<evidence type="ECO:0000259" key="1">
    <source>
        <dbReference type="Pfam" id="PF13460"/>
    </source>
</evidence>
<protein>
    <submittedName>
        <fullName evidence="2">NAD(P)-dependent oxidoreductase</fullName>
    </submittedName>
</protein>
<dbReference type="InterPro" id="IPR051606">
    <property type="entry name" value="Polyketide_Oxido-like"/>
</dbReference>
<name>A0ABS6T917_9ENTE</name>
<feature type="domain" description="NAD(P)-binding" evidence="1">
    <location>
        <begin position="7"/>
        <end position="192"/>
    </location>
</feature>
<organism evidence="2 3">
    <name type="scientific">Enterococcus alishanensis</name>
    <dbReference type="NCBI Taxonomy" id="1303817"/>
    <lineage>
        <taxon>Bacteria</taxon>
        <taxon>Bacillati</taxon>
        <taxon>Bacillota</taxon>
        <taxon>Bacilli</taxon>
        <taxon>Lactobacillales</taxon>
        <taxon>Enterococcaceae</taxon>
        <taxon>Enterococcus</taxon>
    </lineage>
</organism>
<dbReference type="Proteomes" id="UP000774130">
    <property type="component" value="Unassembled WGS sequence"/>
</dbReference>
<dbReference type="PANTHER" id="PTHR43355:SF2">
    <property type="entry name" value="FLAVIN REDUCTASE (NADPH)"/>
    <property type="match status" value="1"/>
</dbReference>
<proteinExistence type="predicted"/>
<dbReference type="EMBL" id="JAHUZB010000001">
    <property type="protein sequence ID" value="MBV7389389.1"/>
    <property type="molecule type" value="Genomic_DNA"/>
</dbReference>
<dbReference type="InterPro" id="IPR016040">
    <property type="entry name" value="NAD(P)-bd_dom"/>
</dbReference>
<comment type="caution">
    <text evidence="2">The sequence shown here is derived from an EMBL/GenBank/DDBJ whole genome shotgun (WGS) entry which is preliminary data.</text>
</comment>
<dbReference type="CDD" id="cd05244">
    <property type="entry name" value="BVR-B_like_SDR_a"/>
    <property type="match status" value="1"/>
</dbReference>
<accession>A0ABS6T917</accession>
<dbReference type="RefSeq" id="WP_218324453.1">
    <property type="nucleotide sequence ID" value="NZ_JAHUZB010000001.1"/>
</dbReference>